<dbReference type="OrthoDB" id="9255850at2"/>
<accession>A0A1I0J0B0</accession>
<protein>
    <submittedName>
        <fullName evidence="1">Uncharacterized protein</fullName>
    </submittedName>
</protein>
<reference evidence="1 2" key="1">
    <citation type="submission" date="2016-10" db="EMBL/GenBank/DDBJ databases">
        <authorList>
            <person name="de Groot N.N."/>
        </authorList>
    </citation>
    <scope>NUCLEOTIDE SEQUENCE [LARGE SCALE GENOMIC DNA]</scope>
    <source>
        <strain evidence="1 2">DSM 17862</strain>
    </source>
</reference>
<keyword evidence="2" id="KW-1185">Reference proteome</keyword>
<dbReference type="EMBL" id="FOHO01000020">
    <property type="protein sequence ID" value="SEU03169.1"/>
    <property type="molecule type" value="Genomic_DNA"/>
</dbReference>
<dbReference type="STRING" id="364199.SAMN04489858_12057"/>
<evidence type="ECO:0000313" key="2">
    <source>
        <dbReference type="Proteomes" id="UP000199180"/>
    </source>
</evidence>
<evidence type="ECO:0000313" key="1">
    <source>
        <dbReference type="EMBL" id="SEU03169.1"/>
    </source>
</evidence>
<dbReference type="RefSeq" id="WP_090737710.1">
    <property type="nucleotide sequence ID" value="NZ_FOHO01000020.1"/>
</dbReference>
<organism evidence="1 2">
    <name type="scientific">Paracoccus homiensis</name>
    <dbReference type="NCBI Taxonomy" id="364199"/>
    <lineage>
        <taxon>Bacteria</taxon>
        <taxon>Pseudomonadati</taxon>
        <taxon>Pseudomonadota</taxon>
        <taxon>Alphaproteobacteria</taxon>
        <taxon>Rhodobacterales</taxon>
        <taxon>Paracoccaceae</taxon>
        <taxon>Paracoccus</taxon>
    </lineage>
</organism>
<dbReference type="AlphaFoldDB" id="A0A1I0J0B0"/>
<sequence length="77" mass="8371">MADVVKFYPKDAATDPDNVLEQAIGGFSEVLIIGWDKDGNLDARATLGLKDGGDVLWLMEAFKHNLMTGAYTGEPEK</sequence>
<gene>
    <name evidence="1" type="ORF">SAMN04489858_12057</name>
</gene>
<proteinExistence type="predicted"/>
<dbReference type="Proteomes" id="UP000199180">
    <property type="component" value="Unassembled WGS sequence"/>
</dbReference>
<name>A0A1I0J0B0_9RHOB</name>